<dbReference type="AlphaFoldDB" id="A0A4Y9L2I4"/>
<accession>A0A4Y9L2I4</accession>
<dbReference type="RefSeq" id="WP_135179615.1">
    <property type="nucleotide sequence ID" value="NZ_SPQT01000069.1"/>
</dbReference>
<keyword evidence="2" id="KW-0436">Ligase</keyword>
<dbReference type="Pfam" id="PF02955">
    <property type="entry name" value="GSH-S_ATP"/>
    <property type="match status" value="1"/>
</dbReference>
<dbReference type="SUPFAM" id="SSF56059">
    <property type="entry name" value="Glutathione synthetase ATP-binding domain-like"/>
    <property type="match status" value="1"/>
</dbReference>
<dbReference type="PANTHER" id="PTHR21621:SF4">
    <property type="entry name" value="GLUTATHIONE SYNTHETASE"/>
    <property type="match status" value="1"/>
</dbReference>
<dbReference type="GO" id="GO:0005524">
    <property type="term" value="F:ATP binding"/>
    <property type="evidence" value="ECO:0007669"/>
    <property type="project" value="InterPro"/>
</dbReference>
<evidence type="ECO:0000313" key="2">
    <source>
        <dbReference type="EMBL" id="TFV36444.1"/>
    </source>
</evidence>
<dbReference type="Gene3D" id="3.30.470.20">
    <property type="entry name" value="ATP-grasp fold, B domain"/>
    <property type="match status" value="1"/>
</dbReference>
<dbReference type="OrthoDB" id="3594003at2"/>
<dbReference type="Proteomes" id="UP000297966">
    <property type="component" value="Unassembled WGS sequence"/>
</dbReference>
<gene>
    <name evidence="2" type="ORF">E4K65_45475</name>
</gene>
<organism evidence="2 3">
    <name type="scientific">Bradyrhizobium niftali</name>
    <dbReference type="NCBI Taxonomy" id="2560055"/>
    <lineage>
        <taxon>Bacteria</taxon>
        <taxon>Pseudomonadati</taxon>
        <taxon>Pseudomonadota</taxon>
        <taxon>Alphaproteobacteria</taxon>
        <taxon>Hyphomicrobiales</taxon>
        <taxon>Nitrobacteraceae</taxon>
        <taxon>Bradyrhizobium</taxon>
    </lineage>
</organism>
<proteinExistence type="predicted"/>
<reference evidence="2 3" key="1">
    <citation type="submission" date="2019-03" db="EMBL/GenBank/DDBJ databases">
        <title>Bradyrhizobium diversity isolated from nodules of Chamaecrista fasciculata.</title>
        <authorList>
            <person name="Klepa M.S."/>
            <person name="Urquiaga M.O."/>
            <person name="Hungria M."/>
            <person name="Delamuta J.R."/>
        </authorList>
    </citation>
    <scope>NUCLEOTIDE SEQUENCE [LARGE SCALE GENOMIC DNA]</scope>
    <source>
        <strain evidence="2 3">CNPSo 3448</strain>
    </source>
</reference>
<dbReference type="GO" id="GO:0005737">
    <property type="term" value="C:cytoplasm"/>
    <property type="evidence" value="ECO:0007669"/>
    <property type="project" value="TreeGrafter"/>
</dbReference>
<comment type="caution">
    <text evidence="2">The sequence shown here is derived from an EMBL/GenBank/DDBJ whole genome shotgun (WGS) entry which is preliminary data.</text>
</comment>
<name>A0A4Y9L2I4_9BRAD</name>
<dbReference type="Gene3D" id="3.30.1490.20">
    <property type="entry name" value="ATP-grasp fold, A domain"/>
    <property type="match status" value="1"/>
</dbReference>
<dbReference type="InterPro" id="IPR013815">
    <property type="entry name" value="ATP_grasp_subdomain_1"/>
</dbReference>
<dbReference type="EMBL" id="SPQT01000069">
    <property type="protein sequence ID" value="TFV36444.1"/>
    <property type="molecule type" value="Genomic_DNA"/>
</dbReference>
<evidence type="ECO:0000313" key="3">
    <source>
        <dbReference type="Proteomes" id="UP000297966"/>
    </source>
</evidence>
<dbReference type="InterPro" id="IPR004218">
    <property type="entry name" value="GSHS_ATP-bd"/>
</dbReference>
<feature type="domain" description="Prokaryotic glutathione synthetase ATP-binding" evidence="1">
    <location>
        <begin position="154"/>
        <end position="305"/>
    </location>
</feature>
<evidence type="ECO:0000259" key="1">
    <source>
        <dbReference type="Pfam" id="PF02955"/>
    </source>
</evidence>
<keyword evidence="3" id="KW-1185">Reference proteome</keyword>
<protein>
    <submittedName>
        <fullName evidence="2">RimK family alpha-L-glutamate ligase</fullName>
    </submittedName>
</protein>
<dbReference type="Gene3D" id="3.40.50.20">
    <property type="match status" value="1"/>
</dbReference>
<sequence length="332" mass="36904">MRLLILTNTLDCLGENDAPISNAFRRCGWEVIFGELNSIAADDYRFFTRGVAVPINGEPYHPGSAARGDRCVYFLDECQLIWVMSHPQDRVSRDIWQMLWLAAQNTAFVNSIEGLMFLTPKHALGYVVPKANRALSYISNDFSLLWERYRQASDRRWVAKPTNSTCGENVFLLLPGGLNSRVILQCLTGNTVAHENSYGELGGFKNEYAVLQRFISEVAQGEKRIIVACGRPVAWHGRQGHPDDHRSNIALGGKPIAVDVHSGELELAELIGQKLVAHGINFAGIDMAYPYVVEINLVNPGGLYDAQLASGVDRSDLVAELITARFKKNWLS</sequence>
<dbReference type="GO" id="GO:0004363">
    <property type="term" value="F:glutathione synthase activity"/>
    <property type="evidence" value="ECO:0007669"/>
    <property type="project" value="InterPro"/>
</dbReference>
<dbReference type="PANTHER" id="PTHR21621">
    <property type="entry name" value="RIBOSOMAL PROTEIN S6 MODIFICATION PROTEIN"/>
    <property type="match status" value="1"/>
</dbReference>